<evidence type="ECO:0008006" key="5">
    <source>
        <dbReference type="Google" id="ProtNLM"/>
    </source>
</evidence>
<protein>
    <recommendedName>
        <fullName evidence="5">Kelch repeat protein</fullName>
    </recommendedName>
</protein>
<evidence type="ECO:0000256" key="1">
    <source>
        <dbReference type="ARBA" id="ARBA00022737"/>
    </source>
</evidence>
<dbReference type="InterPro" id="IPR015915">
    <property type="entry name" value="Kelch-typ_b-propeller"/>
</dbReference>
<keyword evidence="1" id="KW-0677">Repeat</keyword>
<dbReference type="EMBL" id="WNWS01000048">
    <property type="protein sequence ID" value="KAE9984646.1"/>
    <property type="molecule type" value="Genomic_DNA"/>
</dbReference>
<proteinExistence type="predicted"/>
<comment type="caution">
    <text evidence="3">The sequence shown here is derived from an EMBL/GenBank/DDBJ whole genome shotgun (WGS) entry which is preliminary data.</text>
</comment>
<dbReference type="Pfam" id="PF24681">
    <property type="entry name" value="Kelch_KLHDC2_KLHL20_DRC7"/>
    <property type="match status" value="1"/>
</dbReference>
<evidence type="ECO:0000313" key="3">
    <source>
        <dbReference type="EMBL" id="KAE9984646.1"/>
    </source>
</evidence>
<evidence type="ECO:0000256" key="2">
    <source>
        <dbReference type="ARBA" id="ARBA00023004"/>
    </source>
</evidence>
<dbReference type="AlphaFoldDB" id="A0A8H3V9T8"/>
<gene>
    <name evidence="3" type="ORF">EG328_008480</name>
</gene>
<dbReference type="PANTHER" id="PTHR47435:SF4">
    <property type="entry name" value="KELCH REPEAT PROTEIN (AFU_ORTHOLOGUE AFUA_5G12780)"/>
    <property type="match status" value="1"/>
</dbReference>
<keyword evidence="2" id="KW-0408">Iron</keyword>
<evidence type="ECO:0000313" key="4">
    <source>
        <dbReference type="Proteomes" id="UP000447873"/>
    </source>
</evidence>
<dbReference type="Proteomes" id="UP000447873">
    <property type="component" value="Unassembled WGS sequence"/>
</dbReference>
<reference evidence="3 4" key="1">
    <citation type="submission" date="2018-12" db="EMBL/GenBank/DDBJ databases">
        <title>Venturia inaequalis Genome Resource.</title>
        <authorList>
            <person name="Lichtner F.J."/>
        </authorList>
    </citation>
    <scope>NUCLEOTIDE SEQUENCE [LARGE SCALE GENOMIC DNA]</scope>
    <source>
        <strain evidence="3 4">120213</strain>
    </source>
</reference>
<organism evidence="3 4">
    <name type="scientific">Venturia inaequalis</name>
    <name type="common">Apple scab fungus</name>
    <dbReference type="NCBI Taxonomy" id="5025"/>
    <lineage>
        <taxon>Eukaryota</taxon>
        <taxon>Fungi</taxon>
        <taxon>Dikarya</taxon>
        <taxon>Ascomycota</taxon>
        <taxon>Pezizomycotina</taxon>
        <taxon>Dothideomycetes</taxon>
        <taxon>Pleosporomycetidae</taxon>
        <taxon>Venturiales</taxon>
        <taxon>Venturiaceae</taxon>
        <taxon>Venturia</taxon>
    </lineage>
</organism>
<sequence>MSLHYYKPRSLPHRMAKLAIRWQKIAASDEIRRSSQTIAVQDDGTLTIFGGEIVPRQPVDNKIYSLSLTQPNATISTQDAPSLAPPPRVGSASTTLNGKTYLFSGRGGVDMAPVSENGNLWSYDHTRQSWSSIAPADPSSAYPEARSYHSMTTDGRDAIYLHAGCPEKGRLNDLWAFQISTKKWIRLAPAPGEGMGGTSITFCPSGDCLYRMNGFDGTSECGGVIDIYHPEMDSWSTKSFNADGVSGPEARSVSALLCVQVAGKCYIVTAFGEHDPSSLGHAGAGKMLQNVWAWDTKEEIWYEVAQEGGSPAPRGWFAAQNYGDDSIVVHGGLAEDNSRLGDVWVGKLNAE</sequence>
<dbReference type="GO" id="GO:0019760">
    <property type="term" value="P:glucosinolate metabolic process"/>
    <property type="evidence" value="ECO:0007669"/>
    <property type="project" value="UniProtKB-ARBA"/>
</dbReference>
<dbReference type="SUPFAM" id="SSF117281">
    <property type="entry name" value="Kelch motif"/>
    <property type="match status" value="1"/>
</dbReference>
<dbReference type="Gene3D" id="2.120.10.80">
    <property type="entry name" value="Kelch-type beta propeller"/>
    <property type="match status" value="2"/>
</dbReference>
<accession>A0A8H3V9T8</accession>
<dbReference type="PANTHER" id="PTHR47435">
    <property type="entry name" value="KELCH REPEAT PROTEIN (AFU_ORTHOLOGUE AFUA_5G12780)"/>
    <property type="match status" value="1"/>
</dbReference>
<name>A0A8H3V9T8_VENIN</name>